<protein>
    <submittedName>
        <fullName evidence="1">Uncharacterized protein</fullName>
    </submittedName>
</protein>
<proteinExistence type="predicted"/>
<evidence type="ECO:0000313" key="2">
    <source>
        <dbReference type="Proteomes" id="UP001153332"/>
    </source>
</evidence>
<evidence type="ECO:0000313" key="1">
    <source>
        <dbReference type="EMBL" id="KAJ8131559.1"/>
    </source>
</evidence>
<dbReference type="Proteomes" id="UP001153332">
    <property type="component" value="Unassembled WGS sequence"/>
</dbReference>
<name>A0ACC2JW63_9PEZI</name>
<keyword evidence="2" id="KW-1185">Reference proteome</keyword>
<organism evidence="1 2">
    <name type="scientific">Lasiodiplodia mahajangana</name>
    <dbReference type="NCBI Taxonomy" id="1108764"/>
    <lineage>
        <taxon>Eukaryota</taxon>
        <taxon>Fungi</taxon>
        <taxon>Dikarya</taxon>
        <taxon>Ascomycota</taxon>
        <taxon>Pezizomycotina</taxon>
        <taxon>Dothideomycetes</taxon>
        <taxon>Dothideomycetes incertae sedis</taxon>
        <taxon>Botryosphaeriales</taxon>
        <taxon>Botryosphaeriaceae</taxon>
        <taxon>Lasiodiplodia</taxon>
    </lineage>
</organism>
<dbReference type="EMBL" id="JAPUUL010000269">
    <property type="protein sequence ID" value="KAJ8131559.1"/>
    <property type="molecule type" value="Genomic_DNA"/>
</dbReference>
<accession>A0ACC2JW63</accession>
<comment type="caution">
    <text evidence="1">The sequence shown here is derived from an EMBL/GenBank/DDBJ whole genome shotgun (WGS) entry which is preliminary data.</text>
</comment>
<gene>
    <name evidence="1" type="ORF">O1611_g2067</name>
</gene>
<sequence length="1660" mass="180275">MTGDVGGQKTLRSYWRNYFEKTDALIWVVDATDRLRIDDCREELHGLLQEERLAGASLLIFANKTDVQGCMDEAEILEGLQLKTIRTHQWHVLRCSAMTGENLEEGLAWVVEDAKASPPSLPSAAAAFVPMSEDVSRFLSQVKELGERRIEEDEARSRELEEKILQDRKERQARRRERARSISPQKSSPANTPSPSHLSDLHRSERLDLVTSPILNPPSSPQSQLQSPPNTEEDSMATGAPLSTSPSKENDSPLDAEIKPNYPPSPTRSGTTARGLSWQRRPNSQASERSRSRPLSVVAAENATRSSNPASEQDLASDNPSRDQIAAALSSKDPSWFRQTADRGANSAAYRRNQVEDTQTVDLSSAQTQLPGMSRSTSGESFRNGDNSLRESASLRSSVTSPTNLLSAQRLDPPSNTTQSDVDSTRETRSPFSPPPRPDVAYEDRKTYFPNKSKRWNVQSPAGLQRADPVVSNRNSYDPTSRTIARSKIRPTSIMGDTPTESARPSSSEGKEEDRSASRISAPLKLDTTTSSEAQAQDSGKTTPPVSPSKTMDPRRWSPQKSSWLESALNKPESPKPKSTQPPPNQPAWMAELQKAKAQKASNPGTESSKAPVVSHKHQVSIGGLLRSSAPGITTAPVARGSLHSPSPSIGTTNNPTSNVKPSEAQPSTVPSLAKSKSEPTGEIKQAALPSASKVKPATPPKKDFRASLKPRAPPTTTSTGSQNVEFKNVFGTLRKTTTQNYVAPDELKDNITRGKAALTVTGGPQKSERVDEFKEAILAKKKEFQAAQSEGRSVPRNNSVASENPVPEGLLKRAELGRNNTIKRDPTTSDVPSTDTRRPSNFSQRDSVAGSFAGRFERFGTLEKRASVTEAPNSRPEGQSTSTEPSSIRKFPVPRPASGSPDQANETNGSTRLPGKIGGSVLANRFNPALAGLLSRGPPPIASNTAAKFGGTLASGSKTDDNEAGSGPKLTHMTKNRARGPKRKAPTRSSALPTTTTDSKPSATIKPSMGGSTEDRKNGTPSPRPSLINLIDSSKKESVAPIQPRPKPISLGSASKLVNESTASGGATIEQSRPESKILGQIATFATQGQQPTAGKTSDASQQISPRSPSPGKLNMNRISRFMDDAANTDKGSDPEQPKPFEAPLRTKSFPAKIATQDAEQQAQPRSPSLNKPKVPLPTPLSLPTKRQAPNNEVGAIGTEPGNKIVAPLGPRPLPQPPVIAASESSDLPARPLPEEPERAPRPLPSPGLKPTAEAASPIRSPSKPSLDTSDMLRDFFGPDRPQRNYRVDAAELLTHRPDLTPPKIQTLSAQLFQFSADGKKQPVPTHRERTLFEREMYICTHTFNDEAGKKTSEVYFWAGGEVPEPTVEDAAVFVAREARSFGGTLIKLRQGKETPEFLQALGGIVITQRGSGNKYDSLAPHMLCGRRYHGHVVFDEVDFTSSALCSGFPYLITQSGRCYLWKGKGSSVDELSCARLIGMDYALSGEMEEVEEGREPTTFWDLFDGANRFGSADHWRLKPTYDKYSSRLFLSDADSKRQIMEFSMFTQTDLLPTNIYVIDAFFELYIVVGSRAQTQYASFHNALDFAQEYAILAASVEDRPFVPVSTVVLEGIPRDMKSVFRKWQDTLSPTVTNPNTGLKRGRSLKVVSLGQALQALSD</sequence>
<reference evidence="1" key="1">
    <citation type="submission" date="2022-12" db="EMBL/GenBank/DDBJ databases">
        <title>Genome Sequence of Lasiodiplodia mahajangana.</title>
        <authorList>
            <person name="Buettner E."/>
        </authorList>
    </citation>
    <scope>NUCLEOTIDE SEQUENCE</scope>
    <source>
        <strain evidence="1">VT137</strain>
    </source>
</reference>